<dbReference type="InterPro" id="IPR044068">
    <property type="entry name" value="CB"/>
</dbReference>
<dbReference type="Gene3D" id="1.10.150.130">
    <property type="match status" value="1"/>
</dbReference>
<dbReference type="GO" id="GO:0006310">
    <property type="term" value="P:DNA recombination"/>
    <property type="evidence" value="ECO:0007669"/>
    <property type="project" value="UniProtKB-KW"/>
</dbReference>
<dbReference type="InterPro" id="IPR011010">
    <property type="entry name" value="DNA_brk_join_enz"/>
</dbReference>
<protein>
    <submittedName>
        <fullName evidence="7">Site-specific recombinase XerD</fullName>
    </submittedName>
</protein>
<dbReference type="PROSITE" id="PS51898">
    <property type="entry name" value="TYR_RECOMBINASE"/>
    <property type="match status" value="1"/>
</dbReference>
<dbReference type="InterPro" id="IPR013762">
    <property type="entry name" value="Integrase-like_cat_sf"/>
</dbReference>
<keyword evidence="3" id="KW-0233">DNA recombination</keyword>
<comment type="caution">
    <text evidence="7">The sequence shown here is derived from an EMBL/GenBank/DDBJ whole genome shotgun (WGS) entry which is preliminary data.</text>
</comment>
<dbReference type="InterPro" id="IPR050090">
    <property type="entry name" value="Tyrosine_recombinase_XerCD"/>
</dbReference>
<dbReference type="InterPro" id="IPR057084">
    <property type="entry name" value="Int_N"/>
</dbReference>
<dbReference type="OrthoDB" id="9057547at2"/>
<evidence type="ECO:0000313" key="7">
    <source>
        <dbReference type="EMBL" id="REC94915.1"/>
    </source>
</evidence>
<dbReference type="RefSeq" id="WP_115854002.1">
    <property type="nucleotide sequence ID" value="NZ_QRDJ01000007.1"/>
</dbReference>
<evidence type="ECO:0000313" key="8">
    <source>
        <dbReference type="Proteomes" id="UP000256334"/>
    </source>
</evidence>
<dbReference type="EMBL" id="QRDJ01000007">
    <property type="protein sequence ID" value="REC94915.1"/>
    <property type="molecule type" value="Genomic_DNA"/>
</dbReference>
<organism evidence="7 8">
    <name type="scientific">Kushneria indalinina DSM 14324</name>
    <dbReference type="NCBI Taxonomy" id="1122140"/>
    <lineage>
        <taxon>Bacteria</taxon>
        <taxon>Pseudomonadati</taxon>
        <taxon>Pseudomonadota</taxon>
        <taxon>Gammaproteobacteria</taxon>
        <taxon>Oceanospirillales</taxon>
        <taxon>Halomonadaceae</taxon>
        <taxon>Kushneria</taxon>
    </lineage>
</organism>
<dbReference type="CDD" id="cd00796">
    <property type="entry name" value="INT_Rci_Hp1_C"/>
    <property type="match status" value="1"/>
</dbReference>
<evidence type="ECO:0000256" key="1">
    <source>
        <dbReference type="ARBA" id="ARBA00022908"/>
    </source>
</evidence>
<evidence type="ECO:0000259" key="5">
    <source>
        <dbReference type="PROSITE" id="PS51898"/>
    </source>
</evidence>
<keyword evidence="8" id="KW-1185">Reference proteome</keyword>
<dbReference type="PANTHER" id="PTHR30349:SF94">
    <property type="entry name" value="INTEGRASE_RECOMBINASE HI_1414-RELATED"/>
    <property type="match status" value="1"/>
</dbReference>
<keyword evidence="2 4" id="KW-0238">DNA-binding</keyword>
<dbReference type="GO" id="GO:0003677">
    <property type="term" value="F:DNA binding"/>
    <property type="evidence" value="ECO:0007669"/>
    <property type="project" value="UniProtKB-UniRule"/>
</dbReference>
<evidence type="ECO:0000259" key="6">
    <source>
        <dbReference type="PROSITE" id="PS51900"/>
    </source>
</evidence>
<dbReference type="InterPro" id="IPR002104">
    <property type="entry name" value="Integrase_catalytic"/>
</dbReference>
<gene>
    <name evidence="7" type="ORF">C8D72_1744</name>
</gene>
<dbReference type="InterPro" id="IPR010998">
    <property type="entry name" value="Integrase_recombinase_N"/>
</dbReference>
<accession>A0A3D9DW89</accession>
<proteinExistence type="predicted"/>
<dbReference type="SUPFAM" id="SSF56349">
    <property type="entry name" value="DNA breaking-rejoining enzymes"/>
    <property type="match status" value="1"/>
</dbReference>
<evidence type="ECO:0000256" key="4">
    <source>
        <dbReference type="PROSITE-ProRule" id="PRU01248"/>
    </source>
</evidence>
<evidence type="ECO:0000256" key="3">
    <source>
        <dbReference type="ARBA" id="ARBA00023172"/>
    </source>
</evidence>
<dbReference type="Pfam" id="PF00589">
    <property type="entry name" value="Phage_integrase"/>
    <property type="match status" value="1"/>
</dbReference>
<dbReference type="AlphaFoldDB" id="A0A3D9DW89"/>
<reference evidence="7 8" key="1">
    <citation type="submission" date="2018-07" db="EMBL/GenBank/DDBJ databases">
        <title>Genomic Encyclopedia of Type Strains, Phase IV (KMG-IV): sequencing the most valuable type-strain genomes for metagenomic binning, comparative biology and taxonomic classification.</title>
        <authorList>
            <person name="Goeker M."/>
        </authorList>
    </citation>
    <scope>NUCLEOTIDE SEQUENCE [LARGE SCALE GENOMIC DNA]</scope>
    <source>
        <strain evidence="7 8">DSM 14324</strain>
    </source>
</reference>
<dbReference type="PANTHER" id="PTHR30349">
    <property type="entry name" value="PHAGE INTEGRASE-RELATED"/>
    <property type="match status" value="1"/>
</dbReference>
<evidence type="ECO:0000256" key="2">
    <source>
        <dbReference type="ARBA" id="ARBA00023125"/>
    </source>
</evidence>
<dbReference type="Gene3D" id="1.10.443.10">
    <property type="entry name" value="Intergrase catalytic core"/>
    <property type="match status" value="1"/>
</dbReference>
<keyword evidence="1" id="KW-0229">DNA integration</keyword>
<sequence length="321" mass="36370">MASFQKRSGSWRAYIRRKGYKTITGTFDTKAEAERWAKQVESDMARSRFIDTSEADALAISDALARYEREISVHKKSYRNERSRLSVLSRDLGHFAISQLRGSDVATYRDERLQVASGSTVRRDLALLSHLYTIARKEWGLPVENPCSNIRPPKLNKPREQRATHEQVAAIVKHAAYLHAELPALVVLAVETGMRRGELLGLTRGNIRGKVAYLPETKNGGSRTVPLSTRARTAIQSLPQRMDGRLFSMHPDTVTHYFPRAVKLAGYDGIRFHDLRHEATSRFFELGFNLMEVAAITGHKDLQMLKRYTHLNPDSLAERLG</sequence>
<name>A0A3D9DW89_9GAMM</name>
<dbReference type="PROSITE" id="PS51900">
    <property type="entry name" value="CB"/>
    <property type="match status" value="1"/>
</dbReference>
<dbReference type="Proteomes" id="UP000256334">
    <property type="component" value="Unassembled WGS sequence"/>
</dbReference>
<dbReference type="GO" id="GO:0015074">
    <property type="term" value="P:DNA integration"/>
    <property type="evidence" value="ECO:0007669"/>
    <property type="project" value="UniProtKB-KW"/>
</dbReference>
<feature type="domain" description="Tyr recombinase" evidence="5">
    <location>
        <begin position="158"/>
        <end position="321"/>
    </location>
</feature>
<dbReference type="Pfam" id="PF24624">
    <property type="entry name" value="Int_N"/>
    <property type="match status" value="1"/>
</dbReference>
<feature type="domain" description="Core-binding (CB)" evidence="6">
    <location>
        <begin position="58"/>
        <end position="136"/>
    </location>
</feature>